<dbReference type="Proteomes" id="UP000224877">
    <property type="component" value="Segment"/>
</dbReference>
<proteinExistence type="predicted"/>
<accession>A0A1B4XX81</accession>
<keyword evidence="2" id="KW-1185">Reference proteome</keyword>
<sequence length="201" mass="23809">MKTLNEKIEDIRLLTEIHEVNTSRIVYLPELVEVGHLMGESVYVNSISGNFYSERITAGVLFNQQPDDFYGTSFKGHGWLTIAGFECEDEDYVDIVLNDDWLNRIYDTLFSDEQFLATQLYHRENESRFSHKSYDVLGWEKYLMYNEAKAFIDKYQNHFGESYDLNTYNEMVTDGEEKYIEKCRKRNETMMKIMGEMDLKL</sequence>
<evidence type="ECO:0000313" key="2">
    <source>
        <dbReference type="Proteomes" id="UP000224877"/>
    </source>
</evidence>
<dbReference type="EMBL" id="LC168164">
    <property type="protein sequence ID" value="BAV39399.1"/>
    <property type="molecule type" value="Genomic_DNA"/>
</dbReference>
<gene>
    <name evidence="1" type="ORF">BPT24_282</name>
</gene>
<name>A0A1B4XX81_9CAUD</name>
<reference evidence="1 2" key="1">
    <citation type="submission" date="2016-07" db="EMBL/GenBank/DDBJ databases">
        <title>Characterization of three bacteriophages infecting bacteria isolated from shrimp culture pond water.</title>
        <authorList>
            <person name="Khoa H.V."/>
        </authorList>
    </citation>
    <scope>NUCLEOTIDE SEQUENCE [LARGE SCALE GENOMIC DNA]</scope>
</reference>
<protein>
    <submittedName>
        <fullName evidence="1">Uncharacterized protein</fullName>
    </submittedName>
</protein>
<organism evidence="1 2">
    <name type="scientific">Tenacibaculum phage pT24</name>
    <dbReference type="NCBI Taxonomy" id="1880590"/>
    <lineage>
        <taxon>Viruses</taxon>
        <taxon>Duplodnaviria</taxon>
        <taxon>Heunggongvirae</taxon>
        <taxon>Uroviricota</taxon>
        <taxon>Caudoviricetes</taxon>
        <taxon>Kungbxnavirus</taxon>
        <taxon>Kungbxnavirus pT24</taxon>
    </lineage>
</organism>
<evidence type="ECO:0000313" key="1">
    <source>
        <dbReference type="EMBL" id="BAV39399.1"/>
    </source>
</evidence>